<sequence>MPLENYDLPSADPPLPVARTATNLRDLRSGLEGVLPPRDLDRTLRVASWNVKQLGGRPRLPESYWYIAEVLSHFDVVFLRELAGDLAGLERVRALLGDSWAFMVSDLLGGGDADERVGIVYDTRTVQFAGICGEFVLPDTEVVGRRRVPVRALARSPLMASFRASGFEFALASLQLRAPPADMSDPEAARRAAAEALALHMAERTVDPAAPTRNLILLGDFDFHEADSAIARELANNGFRIPVGRDALLAAREGKVGRFYDQIAYRFADRPGLAPRGQGVLPLFDWVFRDDQYSRYRPELRKDDGQAPRDAASFYRQYFRRDQLSDHHPLWAAFDIDLAADRLDRLAG</sequence>
<protein>
    <recommendedName>
        <fullName evidence="3">Endonuclease</fullName>
    </recommendedName>
</protein>
<dbReference type="InterPro" id="IPR036691">
    <property type="entry name" value="Endo/exonu/phosph_ase_sf"/>
</dbReference>
<reference evidence="1 2" key="1">
    <citation type="journal article" date="2020" name="Microorganisms">
        <title>Osmotic Adaptation and Compatible Solute Biosynthesis of Phototrophic Bacteria as Revealed from Genome Analyses.</title>
        <authorList>
            <person name="Imhoff J.F."/>
            <person name="Rahn T."/>
            <person name="Kunzel S."/>
            <person name="Keller A."/>
            <person name="Neulinger S.C."/>
        </authorList>
    </citation>
    <scope>NUCLEOTIDE SEQUENCE [LARGE SCALE GENOMIC DNA]</scope>
    <source>
        <strain evidence="1 2">DSM 9895</strain>
    </source>
</reference>
<dbReference type="RefSeq" id="WP_200341784.1">
    <property type="nucleotide sequence ID" value="NZ_NRRL01000049.1"/>
</dbReference>
<dbReference type="SUPFAM" id="SSF56219">
    <property type="entry name" value="DNase I-like"/>
    <property type="match status" value="1"/>
</dbReference>
<accession>A0ABS1DG60</accession>
<comment type="caution">
    <text evidence="1">The sequence shown here is derived from an EMBL/GenBank/DDBJ whole genome shotgun (WGS) entry which is preliminary data.</text>
</comment>
<evidence type="ECO:0000313" key="1">
    <source>
        <dbReference type="EMBL" id="MBK1669451.1"/>
    </source>
</evidence>
<proteinExistence type="predicted"/>
<organism evidence="1 2">
    <name type="scientific">Rhodovibrio sodomensis</name>
    <dbReference type="NCBI Taxonomy" id="1088"/>
    <lineage>
        <taxon>Bacteria</taxon>
        <taxon>Pseudomonadati</taxon>
        <taxon>Pseudomonadota</taxon>
        <taxon>Alphaproteobacteria</taxon>
        <taxon>Rhodospirillales</taxon>
        <taxon>Rhodovibrionaceae</taxon>
        <taxon>Rhodovibrio</taxon>
    </lineage>
</organism>
<dbReference type="Gene3D" id="3.60.10.10">
    <property type="entry name" value="Endonuclease/exonuclease/phosphatase"/>
    <property type="match status" value="1"/>
</dbReference>
<evidence type="ECO:0008006" key="3">
    <source>
        <dbReference type="Google" id="ProtNLM"/>
    </source>
</evidence>
<gene>
    <name evidence="1" type="ORF">CKO28_15540</name>
</gene>
<keyword evidence="2" id="KW-1185">Reference proteome</keyword>
<name>A0ABS1DG60_9PROT</name>
<dbReference type="EMBL" id="NRRL01000049">
    <property type="protein sequence ID" value="MBK1669451.1"/>
    <property type="molecule type" value="Genomic_DNA"/>
</dbReference>
<dbReference type="Proteomes" id="UP001296873">
    <property type="component" value="Unassembled WGS sequence"/>
</dbReference>
<evidence type="ECO:0000313" key="2">
    <source>
        <dbReference type="Proteomes" id="UP001296873"/>
    </source>
</evidence>